<feature type="transmembrane region" description="Helical" evidence="6">
    <location>
        <begin position="156"/>
        <end position="175"/>
    </location>
</feature>
<dbReference type="GO" id="GO:0005886">
    <property type="term" value="C:plasma membrane"/>
    <property type="evidence" value="ECO:0007669"/>
    <property type="project" value="UniProtKB-SubCell"/>
</dbReference>
<protein>
    <submittedName>
        <fullName evidence="7">Branched-chain amino acid ABC transporter permease</fullName>
    </submittedName>
</protein>
<evidence type="ECO:0000256" key="1">
    <source>
        <dbReference type="ARBA" id="ARBA00004651"/>
    </source>
</evidence>
<proteinExistence type="predicted"/>
<dbReference type="InterPro" id="IPR001851">
    <property type="entry name" value="ABC_transp_permease"/>
</dbReference>
<evidence type="ECO:0000256" key="6">
    <source>
        <dbReference type="SAM" id="Phobius"/>
    </source>
</evidence>
<comment type="caution">
    <text evidence="7">The sequence shown here is derived from an EMBL/GenBank/DDBJ whole genome shotgun (WGS) entry which is preliminary data.</text>
</comment>
<gene>
    <name evidence="7" type="ORF">K1W69_15855</name>
</gene>
<dbReference type="Proteomes" id="UP001196509">
    <property type="component" value="Unassembled WGS sequence"/>
</dbReference>
<keyword evidence="2" id="KW-1003">Cell membrane</keyword>
<evidence type="ECO:0000313" key="7">
    <source>
        <dbReference type="EMBL" id="MBW8638671.1"/>
    </source>
</evidence>
<dbReference type="EMBL" id="JAICBX010000003">
    <property type="protein sequence ID" value="MBW8638671.1"/>
    <property type="molecule type" value="Genomic_DNA"/>
</dbReference>
<evidence type="ECO:0000256" key="2">
    <source>
        <dbReference type="ARBA" id="ARBA00022475"/>
    </source>
</evidence>
<name>A0AAE2ZPU0_9HYPH</name>
<feature type="transmembrane region" description="Helical" evidence="6">
    <location>
        <begin position="279"/>
        <end position="301"/>
    </location>
</feature>
<sequence length="315" mass="34429">MRMPFLAVTVVAVAAFLPLVVTSSYILSVGVTMFLYLVAAMSLNVIYGLLGLLSLAHIAFWGIGGYFTVIAVMDLGLSFWVALPLAGLFAGVVSIAVGFPALRLNRHSFVVVTLIFALLTTLVARDWVSLTRGPMGIPGIPSPYFFGHEIAGAYSFYYLAGAFALVSLLLLYLFFTSRIADTMRAINQSEDLARSQGVNPTAYKLLAFFLSAFFTAMAGGILAFNQRVIDPLIFDFFFMQAFLIMVIVGGRGSFVGVLVAGAVMSILPEVLRFSVDLRMVLYGLALLAFVTWAPNGLAGWIRERREERLRSELRQ</sequence>
<accession>A0AAE2ZPU0</accession>
<dbReference type="PANTHER" id="PTHR30482:SF20">
    <property type="entry name" value="HIGH-AFFINITY BRANCHED-CHAIN AMINO ACID TRANSPORT SYSTEM PERMEASE PROTEIN LIVM"/>
    <property type="match status" value="1"/>
</dbReference>
<dbReference type="RefSeq" id="WP_220229410.1">
    <property type="nucleotide sequence ID" value="NZ_JAICBX010000003.1"/>
</dbReference>
<dbReference type="InterPro" id="IPR043428">
    <property type="entry name" value="LivM-like"/>
</dbReference>
<feature type="transmembrane region" description="Helical" evidence="6">
    <location>
        <begin position="236"/>
        <end position="267"/>
    </location>
</feature>
<reference evidence="7" key="1">
    <citation type="submission" date="2021-08" db="EMBL/GenBank/DDBJ databases">
        <title>Hoeflea bacterium WL0058 sp. nov., isolated from the sediment.</title>
        <authorList>
            <person name="Wang L."/>
            <person name="Zhang D."/>
        </authorList>
    </citation>
    <scope>NUCLEOTIDE SEQUENCE</scope>
    <source>
        <strain evidence="7">WL0058</strain>
    </source>
</reference>
<dbReference type="Pfam" id="PF02653">
    <property type="entry name" value="BPD_transp_2"/>
    <property type="match status" value="1"/>
</dbReference>
<dbReference type="PANTHER" id="PTHR30482">
    <property type="entry name" value="HIGH-AFFINITY BRANCHED-CHAIN AMINO ACID TRANSPORT SYSTEM PERMEASE"/>
    <property type="match status" value="1"/>
</dbReference>
<organism evidence="7 8">
    <name type="scientific">Flavimaribacter sediminis</name>
    <dbReference type="NCBI Taxonomy" id="2865987"/>
    <lineage>
        <taxon>Bacteria</taxon>
        <taxon>Pseudomonadati</taxon>
        <taxon>Pseudomonadota</taxon>
        <taxon>Alphaproteobacteria</taxon>
        <taxon>Hyphomicrobiales</taxon>
        <taxon>Rhizobiaceae</taxon>
        <taxon>Flavimaribacter</taxon>
    </lineage>
</organism>
<keyword evidence="4 6" id="KW-1133">Transmembrane helix</keyword>
<keyword evidence="8" id="KW-1185">Reference proteome</keyword>
<dbReference type="CDD" id="cd06581">
    <property type="entry name" value="TM_PBP1_LivM_like"/>
    <property type="match status" value="1"/>
</dbReference>
<comment type="subcellular location">
    <subcellularLocation>
        <location evidence="1">Cell membrane</location>
        <topology evidence="1">Multi-pass membrane protein</topology>
    </subcellularLocation>
</comment>
<evidence type="ECO:0000256" key="3">
    <source>
        <dbReference type="ARBA" id="ARBA00022692"/>
    </source>
</evidence>
<feature type="transmembrane region" description="Helical" evidence="6">
    <location>
        <begin position="79"/>
        <end position="102"/>
    </location>
</feature>
<keyword evidence="3 6" id="KW-0812">Transmembrane</keyword>
<feature type="transmembrane region" description="Helical" evidence="6">
    <location>
        <begin position="46"/>
        <end position="72"/>
    </location>
</feature>
<keyword evidence="5 6" id="KW-0472">Membrane</keyword>
<feature type="transmembrane region" description="Helical" evidence="6">
    <location>
        <begin position="205"/>
        <end position="224"/>
    </location>
</feature>
<dbReference type="GO" id="GO:0015658">
    <property type="term" value="F:branched-chain amino acid transmembrane transporter activity"/>
    <property type="evidence" value="ECO:0007669"/>
    <property type="project" value="InterPro"/>
</dbReference>
<feature type="transmembrane region" description="Helical" evidence="6">
    <location>
        <begin position="108"/>
        <end position="128"/>
    </location>
</feature>
<evidence type="ECO:0000256" key="4">
    <source>
        <dbReference type="ARBA" id="ARBA00022989"/>
    </source>
</evidence>
<dbReference type="AlphaFoldDB" id="A0AAE2ZPU0"/>
<evidence type="ECO:0000313" key="8">
    <source>
        <dbReference type="Proteomes" id="UP001196509"/>
    </source>
</evidence>
<evidence type="ECO:0000256" key="5">
    <source>
        <dbReference type="ARBA" id="ARBA00023136"/>
    </source>
</evidence>